<name>A0A1V6V3G4_9EURO</name>
<protein>
    <submittedName>
        <fullName evidence="2">Uncharacterized protein</fullName>
    </submittedName>
</protein>
<keyword evidence="1" id="KW-0812">Transmembrane</keyword>
<keyword evidence="1" id="KW-0472">Membrane</keyword>
<dbReference type="Proteomes" id="UP000191500">
    <property type="component" value="Unassembled WGS sequence"/>
</dbReference>
<gene>
    <name evidence="2" type="ORF">PENCOP_c002G01257</name>
</gene>
<reference evidence="3" key="1">
    <citation type="journal article" date="2017" name="Nat. Microbiol.">
        <title>Global analysis of biosynthetic gene clusters reveals vast potential of secondary metabolite production in Penicillium species.</title>
        <authorList>
            <person name="Nielsen J.C."/>
            <person name="Grijseels S."/>
            <person name="Prigent S."/>
            <person name="Ji B."/>
            <person name="Dainat J."/>
            <person name="Nielsen K.F."/>
            <person name="Frisvad J.C."/>
            <person name="Workman M."/>
            <person name="Nielsen J."/>
        </authorList>
    </citation>
    <scope>NUCLEOTIDE SEQUENCE [LARGE SCALE GENOMIC DNA]</scope>
    <source>
        <strain evidence="3">IBT 31321</strain>
    </source>
</reference>
<keyword evidence="1" id="KW-1133">Transmembrane helix</keyword>
<proteinExistence type="predicted"/>
<organism evidence="2 3">
    <name type="scientific">Penicillium coprophilum</name>
    <dbReference type="NCBI Taxonomy" id="36646"/>
    <lineage>
        <taxon>Eukaryota</taxon>
        <taxon>Fungi</taxon>
        <taxon>Dikarya</taxon>
        <taxon>Ascomycota</taxon>
        <taxon>Pezizomycotina</taxon>
        <taxon>Eurotiomycetes</taxon>
        <taxon>Eurotiomycetidae</taxon>
        <taxon>Eurotiales</taxon>
        <taxon>Aspergillaceae</taxon>
        <taxon>Penicillium</taxon>
    </lineage>
</organism>
<accession>A0A1V6V3G4</accession>
<sequence length="127" mass="14522">MAPIPGIIRGIFQFENQYSVYWTYYDLYTKITTSDTQKGYSKAADISHKLQDRWAIIAGVLFAILVVGIISHFCFWGGHKYPRQNASTEDKMKTEDVEHLNMVEGPRSDGWRYFILACHAVITLGVV</sequence>
<dbReference type="EMBL" id="MDDG01000002">
    <property type="protein sequence ID" value="OQE45019.1"/>
    <property type="molecule type" value="Genomic_DNA"/>
</dbReference>
<comment type="caution">
    <text evidence="2">The sequence shown here is derived from an EMBL/GenBank/DDBJ whole genome shotgun (WGS) entry which is preliminary data.</text>
</comment>
<evidence type="ECO:0000313" key="3">
    <source>
        <dbReference type="Proteomes" id="UP000191500"/>
    </source>
</evidence>
<feature type="transmembrane region" description="Helical" evidence="1">
    <location>
        <begin position="54"/>
        <end position="75"/>
    </location>
</feature>
<evidence type="ECO:0000313" key="2">
    <source>
        <dbReference type="EMBL" id="OQE45019.1"/>
    </source>
</evidence>
<keyword evidence="3" id="KW-1185">Reference proteome</keyword>
<dbReference type="AlphaFoldDB" id="A0A1V6V3G4"/>
<evidence type="ECO:0000256" key="1">
    <source>
        <dbReference type="SAM" id="Phobius"/>
    </source>
</evidence>